<dbReference type="AlphaFoldDB" id="A0A0E9XIU5"/>
<evidence type="ECO:0000313" key="1">
    <source>
        <dbReference type="EMBL" id="JAI02600.1"/>
    </source>
</evidence>
<name>A0A0E9XIU5_ANGAN</name>
<reference evidence="1" key="1">
    <citation type="submission" date="2014-11" db="EMBL/GenBank/DDBJ databases">
        <authorList>
            <person name="Amaro Gonzalez C."/>
        </authorList>
    </citation>
    <scope>NUCLEOTIDE SEQUENCE</scope>
</reference>
<organism evidence="1">
    <name type="scientific">Anguilla anguilla</name>
    <name type="common">European freshwater eel</name>
    <name type="synonym">Muraena anguilla</name>
    <dbReference type="NCBI Taxonomy" id="7936"/>
    <lineage>
        <taxon>Eukaryota</taxon>
        <taxon>Metazoa</taxon>
        <taxon>Chordata</taxon>
        <taxon>Craniata</taxon>
        <taxon>Vertebrata</taxon>
        <taxon>Euteleostomi</taxon>
        <taxon>Actinopterygii</taxon>
        <taxon>Neopterygii</taxon>
        <taxon>Teleostei</taxon>
        <taxon>Anguilliformes</taxon>
        <taxon>Anguillidae</taxon>
        <taxon>Anguilla</taxon>
    </lineage>
</organism>
<proteinExistence type="predicted"/>
<accession>A0A0E9XIU5</accession>
<dbReference type="EMBL" id="GBXM01005978">
    <property type="protein sequence ID" value="JAI02600.1"/>
    <property type="molecule type" value="Transcribed_RNA"/>
</dbReference>
<protein>
    <submittedName>
        <fullName evidence="1">Uncharacterized protein</fullName>
    </submittedName>
</protein>
<reference evidence="1" key="2">
    <citation type="journal article" date="2015" name="Fish Shellfish Immunol.">
        <title>Early steps in the European eel (Anguilla anguilla)-Vibrio vulnificus interaction in the gills: Role of the RtxA13 toxin.</title>
        <authorList>
            <person name="Callol A."/>
            <person name="Pajuelo D."/>
            <person name="Ebbesson L."/>
            <person name="Teles M."/>
            <person name="MacKenzie S."/>
            <person name="Amaro C."/>
        </authorList>
    </citation>
    <scope>NUCLEOTIDE SEQUENCE</scope>
</reference>
<sequence length="53" mass="6287">MKALYTCLHKHLHKSYRSKCNFIKGDITFFATCYAKCDITNHVTWLMAKRYKG</sequence>